<dbReference type="RefSeq" id="WP_227616209.1">
    <property type="nucleotide sequence ID" value="NZ_JAJEPR010000046.1"/>
</dbReference>
<organism evidence="2 3">
    <name type="scientific">Fusicatenibacter faecihominis</name>
    <dbReference type="NCBI Taxonomy" id="2881276"/>
    <lineage>
        <taxon>Bacteria</taxon>
        <taxon>Bacillati</taxon>
        <taxon>Bacillota</taxon>
        <taxon>Clostridia</taxon>
        <taxon>Lachnospirales</taxon>
        <taxon>Lachnospiraceae</taxon>
        <taxon>Fusicatenibacter</taxon>
    </lineage>
</organism>
<dbReference type="Proteomes" id="UP001197875">
    <property type="component" value="Unassembled WGS sequence"/>
</dbReference>
<protein>
    <submittedName>
        <fullName evidence="2">Uncharacterized protein</fullName>
    </submittedName>
</protein>
<dbReference type="AlphaFoldDB" id="A0AAE3DVK8"/>
<dbReference type="EMBL" id="JAJEPR010000046">
    <property type="protein sequence ID" value="MCC2191288.1"/>
    <property type="molecule type" value="Genomic_DNA"/>
</dbReference>
<sequence>MKKRALFMATAVLCLAGNIAAGQTKAETVSQEKQAYEYSKEDENGNTVNETITDEQIAALGKSLGVPEDITITRCNVSEPWFWEGAGRWLVSVELYSDDIFLAGAAIDPDTLELQREIAPYDAGRIEKEKQEAALSKINSSDMEVANGLIQILISGDGSAFLKLLPELPTEYREILGDKMIAVFTGLVQNVADEAVQEFQEEFKDR</sequence>
<keyword evidence="1" id="KW-0732">Signal</keyword>
<feature type="signal peptide" evidence="1">
    <location>
        <begin position="1"/>
        <end position="26"/>
    </location>
</feature>
<keyword evidence="3" id="KW-1185">Reference proteome</keyword>
<reference evidence="2 3" key="1">
    <citation type="submission" date="2021-10" db="EMBL/GenBank/DDBJ databases">
        <title>Anaerobic single-cell dispensing facilitates the cultivation of human gut bacteria.</title>
        <authorList>
            <person name="Afrizal A."/>
        </authorList>
    </citation>
    <scope>NUCLEOTIDE SEQUENCE [LARGE SCALE GENOMIC DNA]</scope>
    <source>
        <strain evidence="2 3">CLA-AA-H277</strain>
    </source>
</reference>
<evidence type="ECO:0000313" key="3">
    <source>
        <dbReference type="Proteomes" id="UP001197875"/>
    </source>
</evidence>
<feature type="chain" id="PRO_5042028696" evidence="1">
    <location>
        <begin position="27"/>
        <end position="206"/>
    </location>
</feature>
<evidence type="ECO:0000313" key="2">
    <source>
        <dbReference type="EMBL" id="MCC2191288.1"/>
    </source>
</evidence>
<comment type="caution">
    <text evidence="2">The sequence shown here is derived from an EMBL/GenBank/DDBJ whole genome shotgun (WGS) entry which is preliminary data.</text>
</comment>
<name>A0AAE3DVK8_9FIRM</name>
<accession>A0AAE3DVK8</accession>
<proteinExistence type="predicted"/>
<evidence type="ECO:0000256" key="1">
    <source>
        <dbReference type="SAM" id="SignalP"/>
    </source>
</evidence>
<gene>
    <name evidence="2" type="ORF">LKD71_16085</name>
</gene>